<keyword evidence="2" id="KW-1185">Reference proteome</keyword>
<evidence type="ECO:0000313" key="1">
    <source>
        <dbReference type="EMBL" id="TQM25086.1"/>
    </source>
</evidence>
<dbReference type="AlphaFoldDB" id="A0A543EU37"/>
<gene>
    <name evidence="1" type="ORF">FB391_2545</name>
</gene>
<dbReference type="InterPro" id="IPR027417">
    <property type="entry name" value="P-loop_NTPase"/>
</dbReference>
<evidence type="ECO:0000313" key="2">
    <source>
        <dbReference type="Proteomes" id="UP000320235"/>
    </source>
</evidence>
<keyword evidence="1" id="KW-0808">Transferase</keyword>
<accession>A0A543EU37</accession>
<dbReference type="RefSeq" id="WP_345555007.1">
    <property type="nucleotide sequence ID" value="NZ_BAABLH010000003.1"/>
</dbReference>
<organism evidence="1 2">
    <name type="scientific">Microbacterium kyungheense</name>
    <dbReference type="NCBI Taxonomy" id="1263636"/>
    <lineage>
        <taxon>Bacteria</taxon>
        <taxon>Bacillati</taxon>
        <taxon>Actinomycetota</taxon>
        <taxon>Actinomycetes</taxon>
        <taxon>Micrococcales</taxon>
        <taxon>Microbacteriaceae</taxon>
        <taxon>Microbacterium</taxon>
    </lineage>
</organism>
<name>A0A543EU37_9MICO</name>
<dbReference type="GO" id="GO:0016301">
    <property type="term" value="F:kinase activity"/>
    <property type="evidence" value="ECO:0007669"/>
    <property type="project" value="UniProtKB-KW"/>
</dbReference>
<dbReference type="EMBL" id="VFPE01000003">
    <property type="protein sequence ID" value="TQM25086.1"/>
    <property type="molecule type" value="Genomic_DNA"/>
</dbReference>
<dbReference type="Gene3D" id="3.40.50.300">
    <property type="entry name" value="P-loop containing nucleotide triphosphate hydrolases"/>
    <property type="match status" value="1"/>
</dbReference>
<proteinExistence type="predicted"/>
<comment type="caution">
    <text evidence="1">The sequence shown here is derived from an EMBL/GenBank/DDBJ whole genome shotgun (WGS) entry which is preliminary data.</text>
</comment>
<keyword evidence="1" id="KW-0418">Kinase</keyword>
<protein>
    <submittedName>
        <fullName evidence="1">Putative kinase</fullName>
    </submittedName>
</protein>
<dbReference type="Pfam" id="PF13671">
    <property type="entry name" value="AAA_33"/>
    <property type="match status" value="1"/>
</dbReference>
<dbReference type="Proteomes" id="UP000320235">
    <property type="component" value="Unassembled WGS sequence"/>
</dbReference>
<sequence>MMSRVVMMCGPAGSGKSTVARKLEATGMTRLSFDREAWRRGIHVMPLPAEVHEAIERELRARLVELVTAGADVVLDFSFWSRRSRLAYRALLGPLGVVPETIYLATPRAVALERLQKRSHEHADDYALAADLAAEYFDHFEPPTADEGPLTVLRATERQ</sequence>
<reference evidence="1 2" key="1">
    <citation type="submission" date="2019-06" db="EMBL/GenBank/DDBJ databases">
        <title>Sequencing the genomes of 1000 actinobacteria strains.</title>
        <authorList>
            <person name="Klenk H.-P."/>
        </authorList>
    </citation>
    <scope>NUCLEOTIDE SEQUENCE [LARGE SCALE GENOMIC DNA]</scope>
    <source>
        <strain evidence="1 2">DSM 105492</strain>
    </source>
</reference>
<dbReference type="SUPFAM" id="SSF52540">
    <property type="entry name" value="P-loop containing nucleoside triphosphate hydrolases"/>
    <property type="match status" value="1"/>
</dbReference>